<dbReference type="FunFam" id="2.60.40.10:FF:001883">
    <property type="entry name" value="Cilia- and flagella-associated protein 74"/>
    <property type="match status" value="1"/>
</dbReference>
<evidence type="ECO:0000256" key="7">
    <source>
        <dbReference type="ARBA" id="ARBA00023273"/>
    </source>
</evidence>
<comment type="subcellular location">
    <subcellularLocation>
        <location evidence="1">Cytoplasm</location>
        <location evidence="1">Cytoskeleton</location>
        <location evidence="1">Flagellum axoneme</location>
    </subcellularLocation>
</comment>
<dbReference type="InterPro" id="IPR056310">
    <property type="entry name" value="Ig-CFAP74_4th"/>
</dbReference>
<evidence type="ECO:0000256" key="11">
    <source>
        <dbReference type="SAM" id="Coils"/>
    </source>
</evidence>
<dbReference type="Proteomes" id="UP000291000">
    <property type="component" value="Chromosome 16"/>
</dbReference>
<keyword evidence="3" id="KW-0282">Flagellum</keyword>
<dbReference type="Pfam" id="PF24798">
    <property type="entry name" value="Ig-CFAP74_4th"/>
    <property type="match status" value="1"/>
</dbReference>
<evidence type="ECO:0000256" key="10">
    <source>
        <dbReference type="ARBA" id="ARBA00074511"/>
    </source>
</evidence>
<evidence type="ECO:0000256" key="4">
    <source>
        <dbReference type="ARBA" id="ARBA00023054"/>
    </source>
</evidence>
<sequence length="1467" mass="163976">NSGSTSRGELRACRRRMELLVKQQESVAAEMAAERAANNMAAMGRLEAASQRLCSEMKNEWDLQARMMAVLQQSESALWQIEVQEGQLEDARKSAQEEAAAARRGLQERAAKQLDREMGASEKAERNRLLRARKCVHLQKELGLRQQKLVEEAQKNHRKALKFLKASLGRIREQEQKEELETREHMRRRMDAVLALKNSISANRETLRKFQAWGQTKRELEEQQAQAEKKAILAQGGDAFKHLCHQRRRQELEAQNRAFEEEQKRRKQEIVSRLLKEEAVEDRRRPRPEPPRPTGQRSLRDQTWSYVATVCDGQSTESSLLLTAISSESVQGNGSSLGGEDTLAWPEIPGLWKEDYKPFQEDVDRKPVGGTKMDKDILARTMQRLRSGVIHKQVASGREFRGCPFNSKPKFIHFKDFDVGKVYKKKITLINATYTINYCKLVGVDEGLQDFIHVDFDPPGPLSAGMSCEVLVTFKPMINKDLEGNVSFLAQTGGFSVPLKCSTKKCSLSLDKELIDFGSYTVGETAIRTITLTNTGGLGTRFRFLLASETCEMDTSQSALKLSSIFTYEDKGFYDKFTTSFSEHQMEGNESSPTDVPSQKESGKLDSEGVTLTTIMTIPPNEEQMEFSLGETTEGDIGPFSSIKVPVIFTPIVPGTVQNSFKVVFKNQQCPTLYFKVIGVAIDVPVWVLKPNVDLKICMYDRLYQDSILVHTRSKAALRLKFEVCKELRGHMELLPETGYIQALSSYSVQLKFLPRHSLPEDAGKYFDKETRVLEAPMTIWVADQIKPLGFTVHAVVTTSDLELSPAGLDFGYCTIYEAIRTQISLCNHSLLPQEFGFVGLPKFVDIQPNDGFGTILPLETLQLDVIFQPTKAKEYNFELICKSEINRCFKLACRAVGVHPPLELSHYQIKFAATSLYDTSVATLYVINSHLSMNSLTHSVPRIGSEDAFPVGPTSFEFLLPPDSPITISPLVGTVWPGKRCLVRVAFRPVLPSELIHQEAFQALSRKAEIKSSQKETVTQRKDQRRPSFSMLRLQNQDRLLQASASQPPEVQKEDLASSSQEYQSAQASLTRSFQGKFDKFVVPCVVASGDTKDRKGTEPLSFSPHNTLYLELWCPAVAPSIVVTSDKGKTIINFGDIAAGHRGIKKVSIQNISPEDLDLEYSVLNPDGPFVLLNPTIRLPSGETQVLDLSFSPRESVLAQETLDIITKKGTLSLALMGTGVASTITCSIEGDVLNMGYVIARESVSLGFKLQNNSLLPIKFSMQLDSLSSRSRDQHRLPQFLASPDQRTEVVGTQNYSGQSVFSVVPVEGIMEPGKAQDFTVTFSPDHESLYFSDRLQVVLFEKKVSHHILLKGAAREHMMFVEGGDPLDVPVESLTVIPAFDLEHREEAEELKPILVTLDYVQLDPDTQAPPATRELQVGCIRTTQLSAKKPDHPLMASALLQLRGDVKETYKVLFVAQVVTGP</sequence>
<dbReference type="Ensembl" id="ENSCHIT00000017810.1">
    <property type="protein sequence ID" value="ENSCHIP00000010037.1"/>
    <property type="gene ID" value="ENSCHIG00000012680.1"/>
</dbReference>
<evidence type="ECO:0000256" key="2">
    <source>
        <dbReference type="ARBA" id="ARBA00022490"/>
    </source>
</evidence>
<dbReference type="InterPro" id="IPR013783">
    <property type="entry name" value="Ig-like_fold"/>
</dbReference>
<evidence type="ECO:0000256" key="9">
    <source>
        <dbReference type="ARBA" id="ARBA00061572"/>
    </source>
</evidence>
<evidence type="ECO:0000313" key="16">
    <source>
        <dbReference type="Ensembl" id="ENSCHIP00000010037.1"/>
    </source>
</evidence>
<dbReference type="EMBL" id="LWLT01000016">
    <property type="status" value="NOT_ANNOTATED_CDS"/>
    <property type="molecule type" value="Genomic_DNA"/>
</dbReference>
<reference evidence="16" key="3">
    <citation type="submission" date="2025-09" db="UniProtKB">
        <authorList>
            <consortium name="Ensembl"/>
        </authorList>
    </citation>
    <scope>IDENTIFICATION</scope>
</reference>
<proteinExistence type="inferred from homology"/>
<keyword evidence="5" id="KW-0969">Cilium</keyword>
<feature type="coiled-coil region" evidence="11">
    <location>
        <begin position="210"/>
        <end position="269"/>
    </location>
</feature>
<evidence type="ECO:0000259" key="15">
    <source>
        <dbReference type="Pfam" id="PF24798"/>
    </source>
</evidence>
<comment type="function">
    <text evidence="8">As part of the central apparatus of the cilium axoneme may play a role in cilium movement. May play an important role in sperm architecture and function.</text>
</comment>
<name>A0A452EDD7_CAPHI</name>
<evidence type="ECO:0000256" key="6">
    <source>
        <dbReference type="ARBA" id="ARBA00023212"/>
    </source>
</evidence>
<feature type="compositionally biased region" description="Basic and acidic residues" evidence="12">
    <location>
        <begin position="105"/>
        <end position="122"/>
    </location>
</feature>
<organism evidence="16 17">
    <name type="scientific">Capra hircus</name>
    <name type="common">Goat</name>
    <dbReference type="NCBI Taxonomy" id="9925"/>
    <lineage>
        <taxon>Eukaryota</taxon>
        <taxon>Metazoa</taxon>
        <taxon>Chordata</taxon>
        <taxon>Craniata</taxon>
        <taxon>Vertebrata</taxon>
        <taxon>Euteleostomi</taxon>
        <taxon>Mammalia</taxon>
        <taxon>Eutheria</taxon>
        <taxon>Laurasiatheria</taxon>
        <taxon>Artiodactyla</taxon>
        <taxon>Ruminantia</taxon>
        <taxon>Pecora</taxon>
        <taxon>Bovidae</taxon>
        <taxon>Caprinae</taxon>
        <taxon>Capra</taxon>
    </lineage>
</organism>
<dbReference type="Pfam" id="PF24770">
    <property type="entry name" value="Ig-CFAP74_2"/>
    <property type="match status" value="1"/>
</dbReference>
<dbReference type="PANTHER" id="PTHR22538:SF0">
    <property type="entry name" value="CILIA- AND FLAGELLA-ASSOCIATED PROTEIN 74"/>
    <property type="match status" value="1"/>
</dbReference>
<feature type="region of interest" description="Disordered" evidence="12">
    <location>
        <begin position="90"/>
        <end position="122"/>
    </location>
</feature>
<dbReference type="GeneTree" id="ENSGT00900000141054"/>
<keyword evidence="6" id="KW-0206">Cytoskeleton</keyword>
<dbReference type="PANTHER" id="PTHR22538">
    <property type="entry name" value="CILIA- AND FLAGELLA-ASSOCIATED PROTEIN 74"/>
    <property type="match status" value="1"/>
</dbReference>
<protein>
    <recommendedName>
        <fullName evidence="10">Cilia- and flagella-associated protein 74</fullName>
    </recommendedName>
</protein>
<dbReference type="FunFam" id="2.60.40.10:FF:002437">
    <property type="entry name" value="Cilia- and flagella-associated protein 74"/>
    <property type="match status" value="1"/>
</dbReference>
<dbReference type="STRING" id="9925.ENSCHIP00000010037"/>
<dbReference type="Gene3D" id="2.60.40.10">
    <property type="entry name" value="Immunoglobulins"/>
    <property type="match status" value="4"/>
</dbReference>
<evidence type="ECO:0000256" key="3">
    <source>
        <dbReference type="ARBA" id="ARBA00022846"/>
    </source>
</evidence>
<evidence type="ECO:0000259" key="13">
    <source>
        <dbReference type="Pfam" id="PF24770"/>
    </source>
</evidence>
<evidence type="ECO:0000256" key="5">
    <source>
        <dbReference type="ARBA" id="ARBA00023069"/>
    </source>
</evidence>
<keyword evidence="4 11" id="KW-0175">Coiled coil</keyword>
<feature type="region of interest" description="Disordered" evidence="12">
    <location>
        <begin position="277"/>
        <end position="301"/>
    </location>
</feature>
<evidence type="ECO:0000313" key="17">
    <source>
        <dbReference type="Proteomes" id="UP000291000"/>
    </source>
</evidence>
<comment type="similarity">
    <text evidence="9">Belongs to the CFAP74 family.</text>
</comment>
<dbReference type="InterPro" id="IPR056307">
    <property type="entry name" value="Ig-CFAP74_3rd"/>
</dbReference>
<evidence type="ECO:0000256" key="1">
    <source>
        <dbReference type="ARBA" id="ARBA00004611"/>
    </source>
</evidence>
<dbReference type="Pfam" id="PF24778">
    <property type="entry name" value="Ig-CFAP74_3rd"/>
    <property type="match status" value="1"/>
</dbReference>
<evidence type="ECO:0000256" key="12">
    <source>
        <dbReference type="SAM" id="MobiDB-lite"/>
    </source>
</evidence>
<keyword evidence="17" id="KW-1185">Reference proteome</keyword>
<evidence type="ECO:0000259" key="14">
    <source>
        <dbReference type="Pfam" id="PF24778"/>
    </source>
</evidence>
<feature type="domain" description="CFAP74 fourth Ig-like" evidence="15">
    <location>
        <begin position="805"/>
        <end position="898"/>
    </location>
</feature>
<feature type="compositionally biased region" description="Basic and acidic residues" evidence="12">
    <location>
        <begin position="277"/>
        <end position="290"/>
    </location>
</feature>
<gene>
    <name evidence="16" type="primary">CFAP74</name>
</gene>
<dbReference type="Pfam" id="PF24771">
    <property type="entry name" value="Ig_CFAP74_1st"/>
    <property type="match status" value="1"/>
</dbReference>
<evidence type="ECO:0000256" key="8">
    <source>
        <dbReference type="ARBA" id="ARBA00053123"/>
    </source>
</evidence>
<dbReference type="InterPro" id="IPR056306">
    <property type="entry name" value="Ig-CFAP74_2nd"/>
</dbReference>
<accession>A0A452EDD7</accession>
<keyword evidence="7" id="KW-0966">Cell projection</keyword>
<feature type="domain" description="CFAP74 third Ig-like" evidence="14">
    <location>
        <begin position="686"/>
        <end position="798"/>
    </location>
</feature>
<reference evidence="16 17" key="1">
    <citation type="submission" date="2016-04" db="EMBL/GenBank/DDBJ databases">
        <title>Polished mammalian reference genomes with single-molecule sequencing and chromosome conformation capture applied to the Capra hircus genome.</title>
        <authorList>
            <person name="Bickhart D.M."/>
            <person name="Koren S."/>
            <person name="Rosen B."/>
            <person name="Hastie A."/>
            <person name="Liachko I."/>
            <person name="Sullivan S.T."/>
            <person name="Burton J."/>
            <person name="Sayre B.L."/>
            <person name="Huson H.J."/>
            <person name="Lee J."/>
            <person name="Lam E."/>
            <person name="Kelley C.M."/>
            <person name="Hutchison J.L."/>
            <person name="Zhou Y."/>
            <person name="Sun J."/>
            <person name="Crisa A."/>
            <person name="Schwartz J.C."/>
            <person name="Hammond J.A."/>
            <person name="Schroeder S.G."/>
            <person name="Liu G.E."/>
            <person name="Dunham M."/>
            <person name="Shendure J."/>
            <person name="Sonstegard T.S."/>
            <person name="Phillippy A.M."/>
            <person name="Van Tassell C.P."/>
            <person name="Smith T.P."/>
        </authorList>
    </citation>
    <scope>NUCLEOTIDE SEQUENCE [LARGE SCALE GENOMIC DNA]</scope>
</reference>
<feature type="compositionally biased region" description="Polar residues" evidence="12">
    <location>
        <begin position="584"/>
        <end position="600"/>
    </location>
</feature>
<keyword evidence="2" id="KW-0963">Cytoplasm</keyword>
<feature type="domain" description="CFAP74 second Ig-like" evidence="13">
    <location>
        <begin position="508"/>
        <end position="684"/>
    </location>
</feature>
<dbReference type="OMA" id="ENTMWHI"/>
<dbReference type="Bgee" id="ENSCHIG00000012680">
    <property type="expression patterns" value="Expressed in fallopian tube and 8 other cell types or tissues"/>
</dbReference>
<reference evidence="16" key="2">
    <citation type="submission" date="2025-08" db="UniProtKB">
        <authorList>
            <consortium name="Ensembl"/>
        </authorList>
    </citation>
    <scope>IDENTIFICATION</scope>
</reference>
<feature type="region of interest" description="Disordered" evidence="12">
    <location>
        <begin position="584"/>
        <end position="606"/>
    </location>
</feature>